<feature type="coiled-coil region" evidence="4">
    <location>
        <begin position="21"/>
        <end position="55"/>
    </location>
</feature>
<dbReference type="Gene3D" id="1.20.5.4130">
    <property type="match status" value="1"/>
</dbReference>
<dbReference type="Proteomes" id="UP001161247">
    <property type="component" value="Chromosome 9"/>
</dbReference>
<proteinExistence type="predicted"/>
<evidence type="ECO:0000313" key="8">
    <source>
        <dbReference type="Proteomes" id="UP001161247"/>
    </source>
</evidence>
<evidence type="ECO:0000256" key="2">
    <source>
        <dbReference type="ARBA" id="ARBA00022741"/>
    </source>
</evidence>
<evidence type="ECO:0000259" key="5">
    <source>
        <dbReference type="Pfam" id="PF18052"/>
    </source>
</evidence>
<accession>A0AAV1EE66</accession>
<evidence type="ECO:0000256" key="1">
    <source>
        <dbReference type="ARBA" id="ARBA00022737"/>
    </source>
</evidence>
<dbReference type="InterPro" id="IPR032675">
    <property type="entry name" value="LRR_dom_sf"/>
</dbReference>
<dbReference type="PANTHER" id="PTHR47186">
    <property type="entry name" value="LEUCINE-RICH REPEAT-CONTAINING PROTEIN 57"/>
    <property type="match status" value="1"/>
</dbReference>
<evidence type="ECO:0000313" key="7">
    <source>
        <dbReference type="EMBL" id="CAI9117988.1"/>
    </source>
</evidence>
<evidence type="ECO:0000256" key="4">
    <source>
        <dbReference type="SAM" id="Coils"/>
    </source>
</evidence>
<feature type="domain" description="R13L1/DRL21-like LRR repeat region" evidence="6">
    <location>
        <begin position="308"/>
        <end position="443"/>
    </location>
</feature>
<keyword evidence="4" id="KW-0175">Coiled coil</keyword>
<keyword evidence="8" id="KW-1185">Reference proteome</keyword>
<dbReference type="GO" id="GO:0000166">
    <property type="term" value="F:nucleotide binding"/>
    <property type="evidence" value="ECO:0007669"/>
    <property type="project" value="UniProtKB-KW"/>
</dbReference>
<sequence length="817" mass="93618">MADPAIGAVTEMLLNMVVSIAAEKISLVRGMKKELKKLQDQLEMVRALLDQAHQQPISNKPIQLWLEKLQSVSLDAQIVLEEFGYEVLRQKIEGRKRRDKLRFFVSCSTNPLSFRLKMAQKIKYVLQRIEDVYAEGEVSKNHCCRVKDWRSIHENIEAIHVSIDSWEKEMWERLIPLLPSNLRTLQLTGKCDLPEDLFKKCTCLTVLIIRFQNPDAIKMENTYGKLKHLRYLSIQDTNLPKTSLPKSFTRLYYLQTLRAYNLTIVPDGFENLNNLRHIDVVELSPLPKLGQLKNLQTISLVEWKEYQIEELEHLDSLTGEVKLYSLQRLKSYESAVKSNLSRKPGIHTLKFFWLDASGKKAEADNDNANIDVTMEGLKPHPNLKRLIIKDFPILKFPSWMTREIDMTSSIRNLAILKLKNLDKCDMLPSLGQLPRLEHLKIERLAMVKRIGKEFYIWSTEKSSSGSCPEPKMVSIFPALKVLELLVMENLVEWEDAFGIIPTTSSSPTAQVRAFPSLEKLVLSYLPKLGVLPSLGSMRSLVELNILYLEQCESLPALGDLPRLENLQINGLPKAKFMREEVYSWSSQKSNIGNWPETVCVFPALRAFMMWDMDNLEEWSIGIIPASSSSSVKLRVFPCLEEMTLWAVPKFRGFFQTNLAMLSDDVSNRRPGFLKELGGCDDREKHSYSSGVANASDSYIYQQLLCFESLQELRMWECDESSASVCSCIPSSAPLKSLDILCHPNSWPKDLHHLTNLKELCLGYDGDSARIDRDYVLPWPYPTLFSTRLLFPSLSGLLHCVDSQESSLYRINCNIWIL</sequence>
<keyword evidence="2" id="KW-0547">Nucleotide-binding</keyword>
<organism evidence="7 8">
    <name type="scientific">Oldenlandia corymbosa var. corymbosa</name>
    <dbReference type="NCBI Taxonomy" id="529605"/>
    <lineage>
        <taxon>Eukaryota</taxon>
        <taxon>Viridiplantae</taxon>
        <taxon>Streptophyta</taxon>
        <taxon>Embryophyta</taxon>
        <taxon>Tracheophyta</taxon>
        <taxon>Spermatophyta</taxon>
        <taxon>Magnoliopsida</taxon>
        <taxon>eudicotyledons</taxon>
        <taxon>Gunneridae</taxon>
        <taxon>Pentapetalae</taxon>
        <taxon>asterids</taxon>
        <taxon>lamiids</taxon>
        <taxon>Gentianales</taxon>
        <taxon>Rubiaceae</taxon>
        <taxon>Rubioideae</taxon>
        <taxon>Spermacoceae</taxon>
        <taxon>Hedyotis-Oldenlandia complex</taxon>
        <taxon>Oldenlandia</taxon>
    </lineage>
</organism>
<dbReference type="Gene3D" id="3.80.10.10">
    <property type="entry name" value="Ribonuclease Inhibitor"/>
    <property type="match status" value="2"/>
</dbReference>
<evidence type="ECO:0000259" key="6">
    <source>
        <dbReference type="Pfam" id="PF25019"/>
    </source>
</evidence>
<dbReference type="Pfam" id="PF25019">
    <property type="entry name" value="LRR_R13L1-DRL21"/>
    <property type="match status" value="1"/>
</dbReference>
<dbReference type="EMBL" id="OX459126">
    <property type="protein sequence ID" value="CAI9117988.1"/>
    <property type="molecule type" value="Genomic_DNA"/>
</dbReference>
<dbReference type="GO" id="GO:0006952">
    <property type="term" value="P:defense response"/>
    <property type="evidence" value="ECO:0007669"/>
    <property type="project" value="UniProtKB-KW"/>
</dbReference>
<keyword evidence="3" id="KW-0611">Plant defense</keyword>
<feature type="domain" description="Disease resistance N-terminal" evidence="5">
    <location>
        <begin position="11"/>
        <end position="97"/>
    </location>
</feature>
<dbReference type="Pfam" id="PF18052">
    <property type="entry name" value="Rx_N"/>
    <property type="match status" value="1"/>
</dbReference>
<keyword evidence="1" id="KW-0677">Repeat</keyword>
<reference evidence="7" key="1">
    <citation type="submission" date="2023-03" db="EMBL/GenBank/DDBJ databases">
        <authorList>
            <person name="Julca I."/>
        </authorList>
    </citation>
    <scope>NUCLEOTIDE SEQUENCE</scope>
</reference>
<dbReference type="PANTHER" id="PTHR47186:SF3">
    <property type="entry name" value="OS09G0267800 PROTEIN"/>
    <property type="match status" value="1"/>
</dbReference>
<dbReference type="AlphaFoldDB" id="A0AAV1EE66"/>
<dbReference type="SUPFAM" id="SSF52058">
    <property type="entry name" value="L domain-like"/>
    <property type="match status" value="1"/>
</dbReference>
<gene>
    <name evidence="7" type="ORF">OLC1_LOCUS23969</name>
</gene>
<dbReference type="InterPro" id="IPR056789">
    <property type="entry name" value="LRR_R13L1-DRL21"/>
</dbReference>
<evidence type="ECO:0000256" key="3">
    <source>
        <dbReference type="ARBA" id="ARBA00022821"/>
    </source>
</evidence>
<protein>
    <submittedName>
        <fullName evidence="7">OLC1v1019485C1</fullName>
    </submittedName>
</protein>
<name>A0AAV1EE66_OLDCO</name>
<dbReference type="InterPro" id="IPR041118">
    <property type="entry name" value="Rx_N"/>
</dbReference>